<evidence type="ECO:0000259" key="7">
    <source>
        <dbReference type="PROSITE" id="PS50977"/>
    </source>
</evidence>
<evidence type="ECO:0000256" key="4">
    <source>
        <dbReference type="ARBA" id="ARBA00023163"/>
    </source>
</evidence>
<feature type="region of interest" description="Disordered" evidence="6">
    <location>
        <begin position="1"/>
        <end position="20"/>
    </location>
</feature>
<evidence type="ECO:0000256" key="3">
    <source>
        <dbReference type="ARBA" id="ARBA00023125"/>
    </source>
</evidence>
<evidence type="ECO:0000313" key="9">
    <source>
        <dbReference type="Proteomes" id="UP000540568"/>
    </source>
</evidence>
<comment type="caution">
    <text evidence="8">The sequence shown here is derived from an EMBL/GenBank/DDBJ whole genome shotgun (WGS) entry which is preliminary data.</text>
</comment>
<feature type="domain" description="HTH tetR-type" evidence="7">
    <location>
        <begin position="25"/>
        <end position="85"/>
    </location>
</feature>
<sequence>MGRQYDLEATRGTGGIKKTESAKGRARKELIVEAATRLVARNGSRGTNLAEIATEAGVSQSGLLYHYPTKEALLNAVLDRRDETEDEILWRDADAGLGILDVIAQNVTRWAENSQTVGMHTVLVVENLGEDGALHPRLAGRYHATVDRVAAVLSSAQDRGEIRDDVDTRLKAVEIIAFVNGLETAWLLDPEIPVAVTAKAWATQQRLAMATSPG</sequence>
<keyword evidence="4" id="KW-0804">Transcription</keyword>
<dbReference type="InterPro" id="IPR001647">
    <property type="entry name" value="HTH_TetR"/>
</dbReference>
<dbReference type="Gene3D" id="1.10.357.10">
    <property type="entry name" value="Tetracycline Repressor, domain 2"/>
    <property type="match status" value="1"/>
</dbReference>
<dbReference type="Pfam" id="PF00440">
    <property type="entry name" value="TetR_N"/>
    <property type="match status" value="1"/>
</dbReference>
<evidence type="ECO:0000256" key="1">
    <source>
        <dbReference type="ARBA" id="ARBA00022491"/>
    </source>
</evidence>
<dbReference type="AlphaFoldDB" id="A0A7W3J8R6"/>
<dbReference type="InterPro" id="IPR036271">
    <property type="entry name" value="Tet_transcr_reg_TetR-rel_C_sf"/>
</dbReference>
<keyword evidence="1" id="KW-0678">Repressor</keyword>
<organism evidence="8 9">
    <name type="scientific">Promicromonospora sukumoe</name>
    <dbReference type="NCBI Taxonomy" id="88382"/>
    <lineage>
        <taxon>Bacteria</taxon>
        <taxon>Bacillati</taxon>
        <taxon>Actinomycetota</taxon>
        <taxon>Actinomycetes</taxon>
        <taxon>Micrococcales</taxon>
        <taxon>Promicromonosporaceae</taxon>
        <taxon>Promicromonospora</taxon>
    </lineage>
</organism>
<evidence type="ECO:0000256" key="6">
    <source>
        <dbReference type="SAM" id="MobiDB-lite"/>
    </source>
</evidence>
<dbReference type="InterPro" id="IPR050109">
    <property type="entry name" value="HTH-type_TetR-like_transc_reg"/>
</dbReference>
<evidence type="ECO:0000313" key="8">
    <source>
        <dbReference type="EMBL" id="MBA8808372.1"/>
    </source>
</evidence>
<keyword evidence="3 5" id="KW-0238">DNA-binding</keyword>
<dbReference type="PROSITE" id="PS50977">
    <property type="entry name" value="HTH_TETR_2"/>
    <property type="match status" value="1"/>
</dbReference>
<dbReference type="GO" id="GO:0000976">
    <property type="term" value="F:transcription cis-regulatory region binding"/>
    <property type="evidence" value="ECO:0007669"/>
    <property type="project" value="TreeGrafter"/>
</dbReference>
<dbReference type="PRINTS" id="PR00455">
    <property type="entry name" value="HTHTETR"/>
</dbReference>
<dbReference type="GO" id="GO:0003700">
    <property type="term" value="F:DNA-binding transcription factor activity"/>
    <property type="evidence" value="ECO:0007669"/>
    <property type="project" value="TreeGrafter"/>
</dbReference>
<dbReference type="SUPFAM" id="SSF46689">
    <property type="entry name" value="Homeodomain-like"/>
    <property type="match status" value="1"/>
</dbReference>
<proteinExistence type="predicted"/>
<dbReference type="RefSeq" id="WP_182616333.1">
    <property type="nucleotide sequence ID" value="NZ_BAAATF010000003.1"/>
</dbReference>
<name>A0A7W3J8R6_9MICO</name>
<protein>
    <submittedName>
        <fullName evidence="8">AcrR family transcriptional regulator</fullName>
    </submittedName>
</protein>
<evidence type="ECO:0000256" key="2">
    <source>
        <dbReference type="ARBA" id="ARBA00023015"/>
    </source>
</evidence>
<gene>
    <name evidence="8" type="ORF">FHX71_002314</name>
</gene>
<feature type="DNA-binding region" description="H-T-H motif" evidence="5">
    <location>
        <begin position="48"/>
        <end position="67"/>
    </location>
</feature>
<dbReference type="PANTHER" id="PTHR30055:SF234">
    <property type="entry name" value="HTH-TYPE TRANSCRIPTIONAL REGULATOR BETI"/>
    <property type="match status" value="1"/>
</dbReference>
<dbReference type="Pfam" id="PF13977">
    <property type="entry name" value="TetR_C_6"/>
    <property type="match status" value="1"/>
</dbReference>
<reference evidence="8 9" key="1">
    <citation type="submission" date="2020-07" db="EMBL/GenBank/DDBJ databases">
        <title>Sequencing the genomes of 1000 actinobacteria strains.</title>
        <authorList>
            <person name="Klenk H.-P."/>
        </authorList>
    </citation>
    <scope>NUCLEOTIDE SEQUENCE [LARGE SCALE GENOMIC DNA]</scope>
    <source>
        <strain evidence="8 9">DSM 44121</strain>
    </source>
</reference>
<dbReference type="Proteomes" id="UP000540568">
    <property type="component" value="Unassembled WGS sequence"/>
</dbReference>
<dbReference type="SUPFAM" id="SSF48498">
    <property type="entry name" value="Tetracyclin repressor-like, C-terminal domain"/>
    <property type="match status" value="1"/>
</dbReference>
<keyword evidence="2" id="KW-0805">Transcription regulation</keyword>
<dbReference type="InterPro" id="IPR009057">
    <property type="entry name" value="Homeodomain-like_sf"/>
</dbReference>
<accession>A0A7W3J8R6</accession>
<dbReference type="InterPro" id="IPR039538">
    <property type="entry name" value="BetI_C"/>
</dbReference>
<keyword evidence="9" id="KW-1185">Reference proteome</keyword>
<dbReference type="EMBL" id="JACGWV010000001">
    <property type="protein sequence ID" value="MBA8808372.1"/>
    <property type="molecule type" value="Genomic_DNA"/>
</dbReference>
<dbReference type="PANTHER" id="PTHR30055">
    <property type="entry name" value="HTH-TYPE TRANSCRIPTIONAL REGULATOR RUTR"/>
    <property type="match status" value="1"/>
</dbReference>
<evidence type="ECO:0000256" key="5">
    <source>
        <dbReference type="PROSITE-ProRule" id="PRU00335"/>
    </source>
</evidence>